<sequence length="115" mass="12983">MYVYPAPCFTRPAEFTLTWTQSADFRKNACTHVTFSKYVPKASKLGIPQWSNIKELENSVPHEVKSGSSGTPITNMAKVTFFFITGSWKFYFCPAYSVAPDKTHEITRSWGRGSS</sequence>
<accession>A0A0G4PT18</accession>
<dbReference type="EMBL" id="HG793170">
    <property type="protein sequence ID" value="CRL29540.1"/>
    <property type="molecule type" value="Genomic_DNA"/>
</dbReference>
<proteinExistence type="predicted"/>
<reference evidence="1 2" key="1">
    <citation type="journal article" date="2014" name="Nat. Commun.">
        <title>Multiple recent horizontal transfers of a large genomic region in cheese making fungi.</title>
        <authorList>
            <person name="Cheeseman K."/>
            <person name="Ropars J."/>
            <person name="Renault P."/>
            <person name="Dupont J."/>
            <person name="Gouzy J."/>
            <person name="Branca A."/>
            <person name="Abraham A.L."/>
            <person name="Ceppi M."/>
            <person name="Conseiller E."/>
            <person name="Debuchy R."/>
            <person name="Malagnac F."/>
            <person name="Goarin A."/>
            <person name="Silar P."/>
            <person name="Lacoste S."/>
            <person name="Sallet E."/>
            <person name="Bensimon A."/>
            <person name="Giraud T."/>
            <person name="Brygoo Y."/>
        </authorList>
    </citation>
    <scope>NUCLEOTIDE SEQUENCE [LARGE SCALE GENOMIC DNA]</scope>
    <source>
        <strain evidence="2">FM 013</strain>
    </source>
</reference>
<gene>
    <name evidence="1" type="ORF">PCAMFM013_S037g000027</name>
</gene>
<dbReference type="Proteomes" id="UP000053732">
    <property type="component" value="Unassembled WGS sequence"/>
</dbReference>
<organism evidence="1 2">
    <name type="scientific">Penicillium camemberti (strain FM 013)</name>
    <dbReference type="NCBI Taxonomy" id="1429867"/>
    <lineage>
        <taxon>Eukaryota</taxon>
        <taxon>Fungi</taxon>
        <taxon>Dikarya</taxon>
        <taxon>Ascomycota</taxon>
        <taxon>Pezizomycotina</taxon>
        <taxon>Eurotiomycetes</taxon>
        <taxon>Eurotiomycetidae</taxon>
        <taxon>Eurotiales</taxon>
        <taxon>Aspergillaceae</taxon>
        <taxon>Penicillium</taxon>
    </lineage>
</organism>
<evidence type="ECO:0000313" key="2">
    <source>
        <dbReference type="Proteomes" id="UP000053732"/>
    </source>
</evidence>
<evidence type="ECO:0000313" key="1">
    <source>
        <dbReference type="EMBL" id="CRL29540.1"/>
    </source>
</evidence>
<name>A0A0G4PT18_PENC3</name>
<protein>
    <submittedName>
        <fullName evidence="1">Str. FM013</fullName>
    </submittedName>
</protein>
<dbReference type="AlphaFoldDB" id="A0A0G4PT18"/>
<keyword evidence="2" id="KW-1185">Reference proteome</keyword>